<dbReference type="EMBL" id="JBHLUE010000004">
    <property type="protein sequence ID" value="MFC0563556.1"/>
    <property type="molecule type" value="Genomic_DNA"/>
</dbReference>
<reference evidence="2 3" key="1">
    <citation type="submission" date="2024-09" db="EMBL/GenBank/DDBJ databases">
        <authorList>
            <person name="Sun Q."/>
            <person name="Mori K."/>
        </authorList>
    </citation>
    <scope>NUCLEOTIDE SEQUENCE [LARGE SCALE GENOMIC DNA]</scope>
    <source>
        <strain evidence="2 3">TBRC 2205</strain>
    </source>
</reference>
<dbReference type="GO" id="GO:0006508">
    <property type="term" value="P:proteolysis"/>
    <property type="evidence" value="ECO:0007669"/>
    <property type="project" value="UniProtKB-KW"/>
</dbReference>
<proteinExistence type="predicted"/>
<protein>
    <submittedName>
        <fullName evidence="2">Clp protease N-terminal domain-containing protein</fullName>
    </submittedName>
</protein>
<keyword evidence="2" id="KW-0378">Hydrolase</keyword>
<sequence length="215" mass="24124">MPSWFTFVTVEARTVVLAAGVTARQHGRTEVGAQDIALALLAQRDGTAADVWRRLRVDQGRLIRRLRPPDGPERSAAPAVRFDPTGRVLWDRANRIALLGGGDRLATRHLLLALLDGGPTTVVVAFAEAGITSRTARLVLARVPEIERLPKRPSVASRWRWRWTRWRLRWTALRLRWTTGWTVWRRVTRGRPVAAIAMLTPAAALFAGLLVSWTH</sequence>
<keyword evidence="2" id="KW-0645">Protease</keyword>
<evidence type="ECO:0000313" key="3">
    <source>
        <dbReference type="Proteomes" id="UP001589894"/>
    </source>
</evidence>
<evidence type="ECO:0000256" key="1">
    <source>
        <dbReference type="SAM" id="Phobius"/>
    </source>
</evidence>
<dbReference type="GO" id="GO:0008233">
    <property type="term" value="F:peptidase activity"/>
    <property type="evidence" value="ECO:0007669"/>
    <property type="project" value="UniProtKB-KW"/>
</dbReference>
<keyword evidence="1" id="KW-0472">Membrane</keyword>
<dbReference type="SUPFAM" id="SSF81923">
    <property type="entry name" value="Double Clp-N motif"/>
    <property type="match status" value="1"/>
</dbReference>
<keyword evidence="1" id="KW-1133">Transmembrane helix</keyword>
<dbReference type="InterPro" id="IPR036628">
    <property type="entry name" value="Clp_N_dom_sf"/>
</dbReference>
<comment type="caution">
    <text evidence="2">The sequence shown here is derived from an EMBL/GenBank/DDBJ whole genome shotgun (WGS) entry which is preliminary data.</text>
</comment>
<dbReference type="RefSeq" id="WP_377336241.1">
    <property type="nucleotide sequence ID" value="NZ_JBHLUE010000004.1"/>
</dbReference>
<dbReference type="Gene3D" id="1.10.1780.10">
    <property type="entry name" value="Clp, N-terminal domain"/>
    <property type="match status" value="1"/>
</dbReference>
<keyword evidence="1" id="KW-0812">Transmembrane</keyword>
<gene>
    <name evidence="2" type="ORF">ACFFHU_05160</name>
</gene>
<evidence type="ECO:0000313" key="2">
    <source>
        <dbReference type="EMBL" id="MFC0563556.1"/>
    </source>
</evidence>
<accession>A0ABV6NS88</accession>
<name>A0ABV6NS88_9ACTN</name>
<feature type="transmembrane region" description="Helical" evidence="1">
    <location>
        <begin position="193"/>
        <end position="213"/>
    </location>
</feature>
<keyword evidence="3" id="KW-1185">Reference proteome</keyword>
<dbReference type="Proteomes" id="UP001589894">
    <property type="component" value="Unassembled WGS sequence"/>
</dbReference>
<organism evidence="2 3">
    <name type="scientific">Plantactinospora siamensis</name>
    <dbReference type="NCBI Taxonomy" id="555372"/>
    <lineage>
        <taxon>Bacteria</taxon>
        <taxon>Bacillati</taxon>
        <taxon>Actinomycetota</taxon>
        <taxon>Actinomycetes</taxon>
        <taxon>Micromonosporales</taxon>
        <taxon>Micromonosporaceae</taxon>
        <taxon>Plantactinospora</taxon>
    </lineage>
</organism>